<dbReference type="PANTHER" id="PTHR36402">
    <property type="entry name" value="EXPRESSED PROTEIN"/>
    <property type="match status" value="1"/>
</dbReference>
<dbReference type="Gene3D" id="3.40.50.80">
    <property type="entry name" value="Nucleotide-binding domain of ferredoxin-NADP reductase (FNR) module"/>
    <property type="match status" value="1"/>
</dbReference>
<proteinExistence type="predicted"/>
<sequence>MNLLLEAIVMIFLSTEDGISQEVNNLRSTTVKLVSRLAQIPSSAIHVKDVLLSMPPLHRQQLQGVIRASVTHDKNPTDIKVPVLDIKMPKPSEGTEEKHTIPSSAAVMQTDENDKEEDEFSEDDWDAFQSFPVSKSEDEDDSKTEHVAEGKDPSTVKMSSEIESSIGGVEFQDFFISKSINSEKELKGDECLEAVKEKHDQTYPSTNKPHDNENQEMEGKLQTSKKGLCSSWLAALDPRAGIHVPAWFHKGLLPTPSPSLPLILVGPGTGCAPFCGFVEERALQSRTNSTDPIIFFFGCWNENGDFLYRDFWLSHSQNKGVLSEAKGGGFYVAFSRDQPQKVYVQHKMREQSQRIWNLLAEGAAVYIAGFSRKMPADVTSAFEEIVSKENEVSREDAVSMFRSLLRRPFSTTSARALKHCENHEFLSKNSFLGSWDAPRDPKEAEAKLTRLRREYALQVKEVRKEYIREMEAMKIEKERKDEARREALRVANEERKKLKAQAAQLRAQERDIERQQFRETLLKERAEKLENWKMKVKMHEEKKAEKKEFLHRQSSAWIEEGNLEKKVVEAMVEIMHL</sequence>
<dbReference type="PANTHER" id="PTHR36402:SF1">
    <property type="entry name" value="EXPRESSED PROTEIN"/>
    <property type="match status" value="1"/>
</dbReference>
<dbReference type="Proteomes" id="UP000053555">
    <property type="component" value="Unassembled WGS sequence"/>
</dbReference>
<feature type="compositionally biased region" description="Basic and acidic residues" evidence="5">
    <location>
        <begin position="89"/>
        <end position="100"/>
    </location>
</feature>
<dbReference type="InterPro" id="IPR039261">
    <property type="entry name" value="FNR_nucleotide-bd"/>
</dbReference>
<feature type="signal peptide" evidence="6">
    <location>
        <begin position="1"/>
        <end position="20"/>
    </location>
</feature>
<name>A0A0B2QYP6_GLYSO</name>
<gene>
    <name evidence="8" type="ORF">glysoja_027057</name>
</gene>
<feature type="chain" id="PRO_5002073897" evidence="6">
    <location>
        <begin position="21"/>
        <end position="577"/>
    </location>
</feature>
<dbReference type="SUPFAM" id="SSF52343">
    <property type="entry name" value="Ferredoxin reductase-like, C-terminal NADP-linked domain"/>
    <property type="match status" value="1"/>
</dbReference>
<organism evidence="8">
    <name type="scientific">Glycine soja</name>
    <name type="common">Wild soybean</name>
    <dbReference type="NCBI Taxonomy" id="3848"/>
    <lineage>
        <taxon>Eukaryota</taxon>
        <taxon>Viridiplantae</taxon>
        <taxon>Streptophyta</taxon>
        <taxon>Embryophyta</taxon>
        <taxon>Tracheophyta</taxon>
        <taxon>Spermatophyta</taxon>
        <taxon>Magnoliopsida</taxon>
        <taxon>eudicotyledons</taxon>
        <taxon>Gunneridae</taxon>
        <taxon>Pentapetalae</taxon>
        <taxon>rosids</taxon>
        <taxon>fabids</taxon>
        <taxon>Fabales</taxon>
        <taxon>Fabaceae</taxon>
        <taxon>Papilionoideae</taxon>
        <taxon>50 kb inversion clade</taxon>
        <taxon>NPAAA clade</taxon>
        <taxon>indigoferoid/millettioid clade</taxon>
        <taxon>Phaseoleae</taxon>
        <taxon>Glycine</taxon>
        <taxon>Glycine subgen. Soja</taxon>
    </lineage>
</organism>
<keyword evidence="6" id="KW-0732">Signal</keyword>
<reference evidence="8" key="1">
    <citation type="submission" date="2014-07" db="EMBL/GenBank/DDBJ databases">
        <title>Identification of a novel salt tolerance gene in wild soybean by whole-genome sequencing.</title>
        <authorList>
            <person name="Lam H.-M."/>
            <person name="Qi X."/>
            <person name="Li M.-W."/>
            <person name="Liu X."/>
            <person name="Xie M."/>
            <person name="Ni M."/>
            <person name="Xu X."/>
        </authorList>
    </citation>
    <scope>NUCLEOTIDE SEQUENCE [LARGE SCALE GENOMIC DNA]</scope>
    <source>
        <tissue evidence="8">Root</tissue>
    </source>
</reference>
<feature type="region of interest" description="Disordered" evidence="5">
    <location>
        <begin position="89"/>
        <end position="157"/>
    </location>
</feature>
<feature type="compositionally biased region" description="Basic and acidic residues" evidence="5">
    <location>
        <begin position="143"/>
        <end position="154"/>
    </location>
</feature>
<evidence type="ECO:0000313" key="8">
    <source>
        <dbReference type="EMBL" id="KHN24943.1"/>
    </source>
</evidence>
<dbReference type="Pfam" id="PF00175">
    <property type="entry name" value="NAD_binding_1"/>
    <property type="match status" value="1"/>
</dbReference>
<keyword evidence="2" id="KW-0285">Flavoprotein</keyword>
<dbReference type="EMBL" id="KN654844">
    <property type="protein sequence ID" value="KHN24943.1"/>
    <property type="molecule type" value="Genomic_DNA"/>
</dbReference>
<dbReference type="FunFam" id="3.40.50.80:FF:000032">
    <property type="entry name" value="NADPH-dependent diflavin oxidoreductase 1"/>
    <property type="match status" value="1"/>
</dbReference>
<evidence type="ECO:0000259" key="7">
    <source>
        <dbReference type="Pfam" id="PF00175"/>
    </source>
</evidence>
<dbReference type="InterPro" id="IPR001433">
    <property type="entry name" value="OxRdtase_FAD/NAD-bd"/>
</dbReference>
<evidence type="ECO:0000256" key="5">
    <source>
        <dbReference type="SAM" id="MobiDB-lite"/>
    </source>
</evidence>
<feature type="coiled-coil region" evidence="4">
    <location>
        <begin position="463"/>
        <end position="542"/>
    </location>
</feature>
<evidence type="ECO:0000256" key="2">
    <source>
        <dbReference type="ARBA" id="ARBA00022630"/>
    </source>
</evidence>
<evidence type="ECO:0000256" key="6">
    <source>
        <dbReference type="SAM" id="SignalP"/>
    </source>
</evidence>
<protein>
    <submittedName>
        <fullName evidence="8">NADPH-dependent diflavin oxidoreductase 1</fullName>
        <ecNumber evidence="8">1.6.2.4</ecNumber>
    </submittedName>
</protein>
<feature type="domain" description="Oxidoreductase FAD/NAD(P)-binding" evidence="7">
    <location>
        <begin position="264"/>
        <end position="378"/>
    </location>
</feature>
<keyword evidence="4" id="KW-0175">Coiled coil</keyword>
<keyword evidence="3" id="KW-0274">FAD</keyword>
<dbReference type="AlphaFoldDB" id="A0A0B2QYP6"/>
<evidence type="ECO:0000256" key="3">
    <source>
        <dbReference type="ARBA" id="ARBA00022827"/>
    </source>
</evidence>
<dbReference type="PRINTS" id="PR00371">
    <property type="entry name" value="FPNCR"/>
</dbReference>
<comment type="cofactor">
    <cofactor evidence="1">
        <name>FAD</name>
        <dbReference type="ChEBI" id="CHEBI:57692"/>
    </cofactor>
</comment>
<evidence type="ECO:0000256" key="4">
    <source>
        <dbReference type="SAM" id="Coils"/>
    </source>
</evidence>
<dbReference type="InterPro" id="IPR001709">
    <property type="entry name" value="Flavoprot_Pyr_Nucl_cyt_Rdtase"/>
</dbReference>
<dbReference type="GO" id="GO:0003958">
    <property type="term" value="F:NADPH-hemoprotein reductase activity"/>
    <property type="evidence" value="ECO:0007669"/>
    <property type="project" value="UniProtKB-EC"/>
</dbReference>
<accession>A0A0B2QYP6</accession>
<evidence type="ECO:0000256" key="1">
    <source>
        <dbReference type="ARBA" id="ARBA00001974"/>
    </source>
</evidence>
<feature type="compositionally biased region" description="Acidic residues" evidence="5">
    <location>
        <begin position="111"/>
        <end position="126"/>
    </location>
</feature>
<dbReference type="EC" id="1.6.2.4" evidence="8"/>
<keyword evidence="8" id="KW-0560">Oxidoreductase</keyword>